<gene>
    <name evidence="8" type="ORF">AS033_10780</name>
    <name evidence="9" type="ORF">SZL87_11735</name>
</gene>
<reference evidence="9 11" key="2">
    <citation type="submission" date="2023-12" db="EMBL/GenBank/DDBJ databases">
        <authorList>
            <person name="Easwaran N."/>
            <person name="Lazarus H.P.S."/>
        </authorList>
    </citation>
    <scope>NUCLEOTIDE SEQUENCE [LARGE SCALE GENOMIC DNA]</scope>
    <source>
        <strain evidence="9 11">VIT-2023</strain>
    </source>
</reference>
<dbReference type="GO" id="GO:0030313">
    <property type="term" value="C:cell envelope"/>
    <property type="evidence" value="ECO:0007669"/>
    <property type="project" value="UniProtKB-SubCell"/>
</dbReference>
<evidence type="ECO:0000256" key="5">
    <source>
        <dbReference type="SAM" id="Phobius"/>
    </source>
</evidence>
<sequence length="175" mass="18763">MRIIRFALLFLICLLPISVEAHTSLKSSNPADGSALSEPVDRIRLTFSEAVEKTSTLRVVDANGVEQALAKPLIIGNELSAVVSEPLTEGKYTIKWASISDDGHPVKGTIRFTVLGAAKAETSTVEKAEPMEKKAAVVPEAEPVSKGLVPTLLPWIVGGLLISIVILLVLRRRST</sequence>
<dbReference type="PANTHER" id="PTHR34820:SF4">
    <property type="entry name" value="INNER MEMBRANE PROTEIN YEBZ"/>
    <property type="match status" value="1"/>
</dbReference>
<evidence type="ECO:0000313" key="10">
    <source>
        <dbReference type="Proteomes" id="UP000053797"/>
    </source>
</evidence>
<dbReference type="OrthoDB" id="2353937at2"/>
<evidence type="ECO:0000256" key="3">
    <source>
        <dbReference type="ARBA" id="ARBA00022729"/>
    </source>
</evidence>
<dbReference type="InterPro" id="IPR014755">
    <property type="entry name" value="Cu-Rt/internalin_Ig-like"/>
</dbReference>
<keyword evidence="5" id="KW-0472">Membrane</keyword>
<dbReference type="GO" id="GO:0046688">
    <property type="term" value="P:response to copper ion"/>
    <property type="evidence" value="ECO:0007669"/>
    <property type="project" value="InterPro"/>
</dbReference>
<keyword evidence="5" id="KW-0812">Transmembrane</keyword>
<proteinExistence type="predicted"/>
<dbReference type="AlphaFoldDB" id="A0A0V8GEY9"/>
<feature type="chain" id="PRO_5006891871" evidence="6">
    <location>
        <begin position="22"/>
        <end position="175"/>
    </location>
</feature>
<dbReference type="InterPro" id="IPR014756">
    <property type="entry name" value="Ig_E-set"/>
</dbReference>
<dbReference type="Proteomes" id="UP001387110">
    <property type="component" value="Unassembled WGS sequence"/>
</dbReference>
<evidence type="ECO:0000256" key="1">
    <source>
        <dbReference type="ARBA" id="ARBA00004196"/>
    </source>
</evidence>
<dbReference type="PANTHER" id="PTHR34820">
    <property type="entry name" value="INNER MEMBRANE PROTEIN YEBZ"/>
    <property type="match status" value="1"/>
</dbReference>
<keyword evidence="3 6" id="KW-0732">Signal</keyword>
<dbReference type="EMBL" id="LNQL01000003">
    <property type="protein sequence ID" value="KSU48805.1"/>
    <property type="molecule type" value="Genomic_DNA"/>
</dbReference>
<dbReference type="SUPFAM" id="SSF81296">
    <property type="entry name" value="E set domains"/>
    <property type="match status" value="1"/>
</dbReference>
<organism evidence="8 10">
    <name type="scientific">Exiguobacterium indicum</name>
    <dbReference type="NCBI Taxonomy" id="296995"/>
    <lineage>
        <taxon>Bacteria</taxon>
        <taxon>Bacillati</taxon>
        <taxon>Bacillota</taxon>
        <taxon>Bacilli</taxon>
        <taxon>Bacillales</taxon>
        <taxon>Bacillales Family XII. Incertae Sedis</taxon>
        <taxon>Exiguobacterium</taxon>
    </lineage>
</organism>
<evidence type="ECO:0000256" key="4">
    <source>
        <dbReference type="ARBA" id="ARBA00023008"/>
    </source>
</evidence>
<dbReference type="RefSeq" id="WP_023466847.1">
    <property type="nucleotide sequence ID" value="NZ_FMYN01000003.1"/>
</dbReference>
<keyword evidence="4" id="KW-0186">Copper</keyword>
<feature type="transmembrane region" description="Helical" evidence="5">
    <location>
        <begin position="152"/>
        <end position="170"/>
    </location>
</feature>
<dbReference type="EMBL" id="JBAWKY010000003">
    <property type="protein sequence ID" value="MEI4463101.1"/>
    <property type="molecule type" value="Genomic_DNA"/>
</dbReference>
<dbReference type="InterPro" id="IPR032694">
    <property type="entry name" value="CopC/D"/>
</dbReference>
<evidence type="ECO:0000313" key="8">
    <source>
        <dbReference type="EMBL" id="KSU48805.1"/>
    </source>
</evidence>
<evidence type="ECO:0000313" key="9">
    <source>
        <dbReference type="EMBL" id="MEI4463101.1"/>
    </source>
</evidence>
<dbReference type="GO" id="GO:0005886">
    <property type="term" value="C:plasma membrane"/>
    <property type="evidence" value="ECO:0007669"/>
    <property type="project" value="TreeGrafter"/>
</dbReference>
<protein>
    <submittedName>
        <fullName evidence="9">Copper resistance CopC family protein</fullName>
    </submittedName>
</protein>
<evidence type="ECO:0000313" key="11">
    <source>
        <dbReference type="Proteomes" id="UP001387110"/>
    </source>
</evidence>
<dbReference type="GO" id="GO:0042597">
    <property type="term" value="C:periplasmic space"/>
    <property type="evidence" value="ECO:0007669"/>
    <property type="project" value="InterPro"/>
</dbReference>
<evidence type="ECO:0000256" key="6">
    <source>
        <dbReference type="SAM" id="SignalP"/>
    </source>
</evidence>
<keyword evidence="5" id="KW-1133">Transmembrane helix</keyword>
<keyword evidence="11" id="KW-1185">Reference proteome</keyword>
<dbReference type="InterPro" id="IPR007348">
    <property type="entry name" value="CopC_dom"/>
</dbReference>
<accession>A0A0V8GEY9</accession>
<feature type="signal peptide" evidence="6">
    <location>
        <begin position="1"/>
        <end position="21"/>
    </location>
</feature>
<evidence type="ECO:0000259" key="7">
    <source>
        <dbReference type="Pfam" id="PF04234"/>
    </source>
</evidence>
<name>A0A0V8GEY9_9BACL</name>
<evidence type="ECO:0000256" key="2">
    <source>
        <dbReference type="ARBA" id="ARBA00022723"/>
    </source>
</evidence>
<keyword evidence="2" id="KW-0479">Metal-binding</keyword>
<dbReference type="Proteomes" id="UP000053797">
    <property type="component" value="Unassembled WGS sequence"/>
</dbReference>
<comment type="subcellular location">
    <subcellularLocation>
        <location evidence="1">Cell envelope</location>
    </subcellularLocation>
</comment>
<dbReference type="GO" id="GO:0005507">
    <property type="term" value="F:copper ion binding"/>
    <property type="evidence" value="ECO:0007669"/>
    <property type="project" value="InterPro"/>
</dbReference>
<dbReference type="Gene3D" id="2.60.40.1220">
    <property type="match status" value="1"/>
</dbReference>
<comment type="caution">
    <text evidence="8">The sequence shown here is derived from an EMBL/GenBank/DDBJ whole genome shotgun (WGS) entry which is preliminary data.</text>
</comment>
<reference evidence="8 10" key="1">
    <citation type="journal article" date="2015" name="Int. J. Syst. Evol. Microbiol.">
        <title>Exiguobacterium enclense sp. nov., isolated from sediment.</title>
        <authorList>
            <person name="Dastager S.G."/>
            <person name="Mawlankar R."/>
            <person name="Sonalkar V.V."/>
            <person name="Thorat M.N."/>
            <person name="Mual P."/>
            <person name="Verma A."/>
            <person name="Krishnamurthi S."/>
            <person name="Tang S.K."/>
            <person name="Li W.J."/>
        </authorList>
    </citation>
    <scope>NUCLEOTIDE SEQUENCE [LARGE SCALE GENOMIC DNA]</scope>
    <source>
        <strain evidence="8 10">NIO-1109</strain>
    </source>
</reference>
<feature type="domain" description="CopC" evidence="7">
    <location>
        <begin position="22"/>
        <end position="114"/>
    </location>
</feature>
<dbReference type="Pfam" id="PF04234">
    <property type="entry name" value="CopC"/>
    <property type="match status" value="1"/>
</dbReference>
<dbReference type="GeneID" id="90837638"/>
<dbReference type="GO" id="GO:0006825">
    <property type="term" value="P:copper ion transport"/>
    <property type="evidence" value="ECO:0007669"/>
    <property type="project" value="InterPro"/>
</dbReference>